<dbReference type="Proteomes" id="UP000232707">
    <property type="component" value="Segment"/>
</dbReference>
<evidence type="ECO:0000313" key="2">
    <source>
        <dbReference type="Proteomes" id="UP000232707"/>
    </source>
</evidence>
<organism evidence="1 2">
    <name type="scientific">Trichoplusia ni granulovirus LBIV-12</name>
    <dbReference type="NCBI Taxonomy" id="1916701"/>
    <lineage>
        <taxon>Viruses</taxon>
        <taxon>Viruses incertae sedis</taxon>
        <taxon>Naldaviricetes</taxon>
        <taxon>Lefavirales</taxon>
        <taxon>Baculoviridae</taxon>
        <taxon>Betabaculovirus</taxon>
        <taxon>Betabaculovirus trini</taxon>
    </lineage>
</organism>
<name>A0A1D8QL34_GVTN</name>
<dbReference type="RefSeq" id="YP_009506092.1">
    <property type="nucleotide sequence ID" value="NC_038375.1"/>
</dbReference>
<proteinExistence type="predicted"/>
<evidence type="ECO:0000313" key="1">
    <source>
        <dbReference type="EMBL" id="AOW41361.1"/>
    </source>
</evidence>
<dbReference type="EMBL" id="KU752557">
    <property type="protein sequence ID" value="AOW41361.1"/>
    <property type="molecule type" value="Genomic_DNA"/>
</dbReference>
<dbReference type="KEGG" id="vg:37616897"/>
<sequence>MLENLLPTNKVNKAIVIIIFKDSFVSVYQGTTKYIARKKNMLLKQKAYNVMYECYVKRDSAYSSYFAKAIAEHCVNLNTSKSGPYRVLHKSILTQLHALCHATSHCKYTLVS</sequence>
<protein>
    <submittedName>
        <fullName evidence="1">Uncharacterized protein</fullName>
    </submittedName>
</protein>
<accession>A0A1D8QL34</accession>
<keyword evidence="2" id="KW-1185">Reference proteome</keyword>
<reference evidence="1 2" key="1">
    <citation type="submission" date="2016-02" db="EMBL/GenBank/DDBJ databases">
        <title>Genome sequence of a new Betabaculovirus TnGV isolated from the cabagge looper Trichoplusia ni (Lepidoptera: Noctuidae).</title>
        <authorList>
            <person name="Del Rincon-Castro M.C."/>
            <person name="Bivian-Hernandez Mdl.A."/>
            <person name="Lopez-Tlacomulco J.J."/>
            <person name="Ibarra J.E."/>
        </authorList>
    </citation>
    <scope>NUCLEOTIDE SEQUENCE [LARGE SCALE GENOMIC DNA]</scope>
    <source>
        <strain evidence="1">LBIV-12</strain>
    </source>
</reference>
<dbReference type="GeneID" id="37616897"/>